<dbReference type="PANTHER" id="PTHR42912">
    <property type="entry name" value="METHYLTRANSFERASE"/>
    <property type="match status" value="1"/>
</dbReference>
<dbReference type="Proteomes" id="UP000215509">
    <property type="component" value="Unassembled WGS sequence"/>
</dbReference>
<dbReference type="CDD" id="cd02440">
    <property type="entry name" value="AdoMet_MTases"/>
    <property type="match status" value="1"/>
</dbReference>
<dbReference type="InterPro" id="IPR029063">
    <property type="entry name" value="SAM-dependent_MTases_sf"/>
</dbReference>
<organism evidence="2 3">
    <name type="scientific">Paenibacillus rigui</name>
    <dbReference type="NCBI Taxonomy" id="554312"/>
    <lineage>
        <taxon>Bacteria</taxon>
        <taxon>Bacillati</taxon>
        <taxon>Bacillota</taxon>
        <taxon>Bacilli</taxon>
        <taxon>Bacillales</taxon>
        <taxon>Paenibacillaceae</taxon>
        <taxon>Paenibacillus</taxon>
    </lineage>
</organism>
<dbReference type="EMBL" id="NMQW01000023">
    <property type="protein sequence ID" value="OXM85190.1"/>
    <property type="molecule type" value="Genomic_DNA"/>
</dbReference>
<dbReference type="InterPro" id="IPR013216">
    <property type="entry name" value="Methyltransf_11"/>
</dbReference>
<reference evidence="2 3" key="1">
    <citation type="submission" date="2017-07" db="EMBL/GenBank/DDBJ databases">
        <title>Genome sequencing and assembly of Paenibacillus rigui.</title>
        <authorList>
            <person name="Mayilraj S."/>
        </authorList>
    </citation>
    <scope>NUCLEOTIDE SEQUENCE [LARGE SCALE GENOMIC DNA]</scope>
    <source>
        <strain evidence="2 3">JCM 16352</strain>
    </source>
</reference>
<protein>
    <submittedName>
        <fullName evidence="2">SAM-dependent methyltransferase</fullName>
    </submittedName>
</protein>
<dbReference type="AlphaFoldDB" id="A0A229UPA6"/>
<evidence type="ECO:0000259" key="1">
    <source>
        <dbReference type="Pfam" id="PF08241"/>
    </source>
</evidence>
<keyword evidence="2" id="KW-0489">Methyltransferase</keyword>
<feature type="domain" description="Methyltransferase type 11" evidence="1">
    <location>
        <begin position="45"/>
        <end position="149"/>
    </location>
</feature>
<sequence>MPNHEQIYLNEAQQYELLISREDYEGNILRTLQNLMSFDGLDVIDLGAGSGRLSCLLAPFAKSILAIDQSGAMLEVAAHKLEAQGYTNWRTVVSEHRKLHIPDRSADVVVAGWTLCYLASSNVDLWQEKLQEAMDEIKRVLRPGGTVLILETLGTGHVQPTPPDFLVPYYESLQQRYGFSHQWIRTDFQFKSVQEAERLTGFFFGSEFADQVNRESGDIVPECTGIWYKHNFREDTVDSTGGSKG</sequence>
<keyword evidence="3" id="KW-1185">Reference proteome</keyword>
<evidence type="ECO:0000313" key="2">
    <source>
        <dbReference type="EMBL" id="OXM85190.1"/>
    </source>
</evidence>
<dbReference type="GO" id="GO:0032259">
    <property type="term" value="P:methylation"/>
    <property type="evidence" value="ECO:0007669"/>
    <property type="project" value="UniProtKB-KW"/>
</dbReference>
<gene>
    <name evidence="2" type="ORF">CF651_16460</name>
</gene>
<proteinExistence type="predicted"/>
<dbReference type="Gene3D" id="3.40.50.150">
    <property type="entry name" value="Vaccinia Virus protein VP39"/>
    <property type="match status" value="1"/>
</dbReference>
<dbReference type="SUPFAM" id="SSF53335">
    <property type="entry name" value="S-adenosyl-L-methionine-dependent methyltransferases"/>
    <property type="match status" value="1"/>
</dbReference>
<dbReference type="InterPro" id="IPR050508">
    <property type="entry name" value="Methyltransf_Superfamily"/>
</dbReference>
<accession>A0A229UPA6</accession>
<evidence type="ECO:0000313" key="3">
    <source>
        <dbReference type="Proteomes" id="UP000215509"/>
    </source>
</evidence>
<dbReference type="Pfam" id="PF08241">
    <property type="entry name" value="Methyltransf_11"/>
    <property type="match status" value="1"/>
</dbReference>
<keyword evidence="2" id="KW-0808">Transferase</keyword>
<dbReference type="OrthoDB" id="9784101at2"/>
<dbReference type="GO" id="GO:0008757">
    <property type="term" value="F:S-adenosylmethionine-dependent methyltransferase activity"/>
    <property type="evidence" value="ECO:0007669"/>
    <property type="project" value="InterPro"/>
</dbReference>
<comment type="caution">
    <text evidence="2">The sequence shown here is derived from an EMBL/GenBank/DDBJ whole genome shotgun (WGS) entry which is preliminary data.</text>
</comment>
<name>A0A229UPA6_9BACL</name>
<dbReference type="RefSeq" id="WP_094015954.1">
    <property type="nucleotide sequence ID" value="NZ_NMQW01000023.1"/>
</dbReference>